<keyword evidence="2 8" id="KW-0812">Transmembrane</keyword>
<keyword evidence="6 8" id="KW-0675">Receptor</keyword>
<reference evidence="12" key="1">
    <citation type="submission" date="2025-08" db="UniProtKB">
        <authorList>
            <consortium name="RefSeq"/>
        </authorList>
    </citation>
    <scope>IDENTIFICATION</scope>
    <source>
        <tissue evidence="12">Tentacle</tissue>
    </source>
</reference>
<evidence type="ECO:0000259" key="10">
    <source>
        <dbReference type="PROSITE" id="PS50262"/>
    </source>
</evidence>
<feature type="transmembrane region" description="Helical" evidence="9">
    <location>
        <begin position="38"/>
        <end position="65"/>
    </location>
</feature>
<dbReference type="InterPro" id="IPR050125">
    <property type="entry name" value="GPCR_opsins"/>
</dbReference>
<dbReference type="Gene3D" id="1.20.1070.10">
    <property type="entry name" value="Rhodopsin 7-helix transmembrane proteins"/>
    <property type="match status" value="1"/>
</dbReference>
<dbReference type="Proteomes" id="UP000515163">
    <property type="component" value="Unplaced"/>
</dbReference>
<dbReference type="PRINTS" id="PR00237">
    <property type="entry name" value="GPCRRHODOPSN"/>
</dbReference>
<sequence length="357" mass="40628">MTSQTPSTVPSTVPSTLSSVLSSLKKYEYLLASRSNTLVALETSVCACFIIAALLGNFLVLWIVYKNRNLRTIPNQFVVSLALADILMAAICAPPCLSVLISGRRTFGEFVCQLQGFAIASLACVSLLTMTLVAVNRYFLIVRPQQYQRLFTPKKTKIMIVAVWIFSCCEPLPYLLSGHRYQYHAGKVFCFQVLEVDFFTLLGYVYVVVPIFVLTSCYYTVFKMLREHQARIRSLRKSNNKSSTRRVSIEDINVTRTLFLTVCGFLICWIPISIVDFIGFGQGTWELSRQVYLMYTFLGQLSTTLNPFIYGVMNKTFRDEYKVMLCSCNLCSRKRNETLDSDSSQQTRINLRQECCM</sequence>
<dbReference type="FunCoup" id="A0A6P8HQ20">
    <property type="interactions" value="941"/>
</dbReference>
<dbReference type="Pfam" id="PF00001">
    <property type="entry name" value="7tm_1"/>
    <property type="match status" value="1"/>
</dbReference>
<feature type="transmembrane region" description="Helical" evidence="9">
    <location>
        <begin position="156"/>
        <end position="176"/>
    </location>
</feature>
<evidence type="ECO:0000256" key="7">
    <source>
        <dbReference type="ARBA" id="ARBA00023224"/>
    </source>
</evidence>
<feature type="transmembrane region" description="Helical" evidence="9">
    <location>
        <begin position="292"/>
        <end position="312"/>
    </location>
</feature>
<evidence type="ECO:0000256" key="3">
    <source>
        <dbReference type="ARBA" id="ARBA00022989"/>
    </source>
</evidence>
<keyword evidence="5 9" id="KW-0472">Membrane</keyword>
<evidence type="ECO:0000256" key="4">
    <source>
        <dbReference type="ARBA" id="ARBA00023040"/>
    </source>
</evidence>
<feature type="transmembrane region" description="Helical" evidence="9">
    <location>
        <begin position="114"/>
        <end position="135"/>
    </location>
</feature>
<accession>A0A6P8HQ20</accession>
<dbReference type="CDD" id="cd00637">
    <property type="entry name" value="7tm_classA_rhodopsin-like"/>
    <property type="match status" value="1"/>
</dbReference>
<organism evidence="11 12">
    <name type="scientific">Actinia tenebrosa</name>
    <name type="common">Australian red waratah sea anemone</name>
    <dbReference type="NCBI Taxonomy" id="6105"/>
    <lineage>
        <taxon>Eukaryota</taxon>
        <taxon>Metazoa</taxon>
        <taxon>Cnidaria</taxon>
        <taxon>Anthozoa</taxon>
        <taxon>Hexacorallia</taxon>
        <taxon>Actiniaria</taxon>
        <taxon>Actiniidae</taxon>
        <taxon>Actinia</taxon>
    </lineage>
</organism>
<dbReference type="RefSeq" id="XP_031554770.1">
    <property type="nucleotide sequence ID" value="XM_031698910.1"/>
</dbReference>
<comment type="subcellular location">
    <subcellularLocation>
        <location evidence="1">Membrane</location>
        <topology evidence="1">Multi-pass membrane protein</topology>
    </subcellularLocation>
</comment>
<proteinExistence type="inferred from homology"/>
<evidence type="ECO:0000313" key="12">
    <source>
        <dbReference type="RefSeq" id="XP_031554770.1"/>
    </source>
</evidence>
<dbReference type="PROSITE" id="PS00237">
    <property type="entry name" value="G_PROTEIN_RECEP_F1_1"/>
    <property type="match status" value="1"/>
</dbReference>
<dbReference type="KEGG" id="aten:116291698"/>
<evidence type="ECO:0000256" key="8">
    <source>
        <dbReference type="RuleBase" id="RU000688"/>
    </source>
</evidence>
<dbReference type="InterPro" id="IPR000276">
    <property type="entry name" value="GPCR_Rhodpsn"/>
</dbReference>
<dbReference type="OrthoDB" id="10044919at2759"/>
<comment type="similarity">
    <text evidence="8">Belongs to the G-protein coupled receptor 1 family.</text>
</comment>
<keyword evidence="4 8" id="KW-0297">G-protein coupled receptor</keyword>
<evidence type="ECO:0000313" key="11">
    <source>
        <dbReference type="Proteomes" id="UP000515163"/>
    </source>
</evidence>
<evidence type="ECO:0000256" key="9">
    <source>
        <dbReference type="SAM" id="Phobius"/>
    </source>
</evidence>
<dbReference type="GeneID" id="116291698"/>
<keyword evidence="11" id="KW-1185">Reference proteome</keyword>
<feature type="transmembrane region" description="Helical" evidence="9">
    <location>
        <begin position="196"/>
        <end position="221"/>
    </location>
</feature>
<evidence type="ECO:0000256" key="2">
    <source>
        <dbReference type="ARBA" id="ARBA00022692"/>
    </source>
</evidence>
<dbReference type="PROSITE" id="PS50262">
    <property type="entry name" value="G_PROTEIN_RECEP_F1_2"/>
    <property type="match status" value="1"/>
</dbReference>
<feature type="transmembrane region" description="Helical" evidence="9">
    <location>
        <begin position="258"/>
        <end position="280"/>
    </location>
</feature>
<dbReference type="SUPFAM" id="SSF81321">
    <property type="entry name" value="Family A G protein-coupled receptor-like"/>
    <property type="match status" value="1"/>
</dbReference>
<dbReference type="GO" id="GO:0004930">
    <property type="term" value="F:G protein-coupled receptor activity"/>
    <property type="evidence" value="ECO:0007669"/>
    <property type="project" value="UniProtKB-KW"/>
</dbReference>
<dbReference type="InterPro" id="IPR017452">
    <property type="entry name" value="GPCR_Rhodpsn_7TM"/>
</dbReference>
<dbReference type="InParanoid" id="A0A6P8HQ20"/>
<dbReference type="FunFam" id="1.20.1070.10:FF:000762">
    <property type="entry name" value="Predicted protein"/>
    <property type="match status" value="1"/>
</dbReference>
<keyword evidence="3 9" id="KW-1133">Transmembrane helix</keyword>
<dbReference type="GO" id="GO:0016020">
    <property type="term" value="C:membrane"/>
    <property type="evidence" value="ECO:0007669"/>
    <property type="project" value="UniProtKB-SubCell"/>
</dbReference>
<keyword evidence="7 8" id="KW-0807">Transducer</keyword>
<evidence type="ECO:0000256" key="5">
    <source>
        <dbReference type="ARBA" id="ARBA00023136"/>
    </source>
</evidence>
<dbReference type="AlphaFoldDB" id="A0A6P8HQ20"/>
<evidence type="ECO:0000256" key="6">
    <source>
        <dbReference type="ARBA" id="ARBA00023170"/>
    </source>
</evidence>
<name>A0A6P8HQ20_ACTTE</name>
<gene>
    <name evidence="12" type="primary">LOC116291698</name>
</gene>
<feature type="domain" description="G-protein coupled receptors family 1 profile" evidence="10">
    <location>
        <begin position="56"/>
        <end position="310"/>
    </location>
</feature>
<evidence type="ECO:0000256" key="1">
    <source>
        <dbReference type="ARBA" id="ARBA00004141"/>
    </source>
</evidence>
<feature type="transmembrane region" description="Helical" evidence="9">
    <location>
        <begin position="77"/>
        <end position="102"/>
    </location>
</feature>
<dbReference type="PANTHER" id="PTHR24240">
    <property type="entry name" value="OPSIN"/>
    <property type="match status" value="1"/>
</dbReference>
<protein>
    <submittedName>
        <fullName evidence="12">Histamine H2 receptor-like</fullName>
    </submittedName>
</protein>